<evidence type="ECO:0000313" key="1">
    <source>
        <dbReference type="EMBL" id="OLY78359.1"/>
    </source>
</evidence>
<proteinExistence type="predicted"/>
<gene>
    <name evidence="1" type="ORF">AYI68_g7593</name>
</gene>
<keyword evidence="2" id="KW-1185">Reference proteome</keyword>
<comment type="caution">
    <text evidence="1">The sequence shown here is derived from an EMBL/GenBank/DDBJ whole genome shotgun (WGS) entry which is preliminary data.</text>
</comment>
<dbReference type="Proteomes" id="UP000187455">
    <property type="component" value="Unassembled WGS sequence"/>
</dbReference>
<evidence type="ECO:0000313" key="2">
    <source>
        <dbReference type="Proteomes" id="UP000187455"/>
    </source>
</evidence>
<accession>A0A1R0GNB9</accession>
<dbReference type="EMBL" id="LSSL01006640">
    <property type="protein sequence ID" value="OLY78359.1"/>
    <property type="molecule type" value="Genomic_DNA"/>
</dbReference>
<sequence length="445" mass="52716">MMPVRIPEFLYNLKNNNLPLYFLYSFLAAGIDCLDEEPFNKIEDLDSRFAELAISRLLVEKDIFDPYVTWASVFIILYHWKRSEAKGYLKISKFKRRVWWAYYEICVDSYIIGSLFPPFSQLDIEVNYPKKDFIYRYGGFAKEIDPEIYHLNLLANNPKTHVPNDSFFFTLKLHNLFAKLYSFTSTRWSSKEKNAEILDFKFVSYSNALKDYKIYIDEKYNKKLLPKSAISLYKTFKSFDLYQKVENILDIYLINQLYISMAILFYQSELVRLEHIPLDPNRIRAAKLRCLKSSLESYHLTLWGIKNIPKETDYSPVAIWKLYAAVILLNHEFTFAIPNSLETPLNHEFSTFLNLIKLAGQKNLTMHNVFLLTSKIYFEKEKASIQNSDSTHNIFMKPYALSENDLQPWIIPRYSTFFKFECCFKSNYTSLSIEDYLFFDSKIHL</sequence>
<name>A0A1R0GNB9_9FUNG</name>
<dbReference type="OrthoDB" id="5600212at2759"/>
<organism evidence="1 2">
    <name type="scientific">Smittium mucronatum</name>
    <dbReference type="NCBI Taxonomy" id="133383"/>
    <lineage>
        <taxon>Eukaryota</taxon>
        <taxon>Fungi</taxon>
        <taxon>Fungi incertae sedis</taxon>
        <taxon>Zoopagomycota</taxon>
        <taxon>Kickxellomycotina</taxon>
        <taxon>Harpellomycetes</taxon>
        <taxon>Harpellales</taxon>
        <taxon>Legeriomycetaceae</taxon>
        <taxon>Smittium</taxon>
    </lineage>
</organism>
<dbReference type="AlphaFoldDB" id="A0A1R0GNB9"/>
<protein>
    <recommendedName>
        <fullName evidence="3">Transcription factor domain-containing protein</fullName>
    </recommendedName>
</protein>
<evidence type="ECO:0008006" key="3">
    <source>
        <dbReference type="Google" id="ProtNLM"/>
    </source>
</evidence>
<reference evidence="1 2" key="1">
    <citation type="journal article" date="2016" name="Mol. Biol. Evol.">
        <title>Genome-Wide Survey of Gut Fungi (Harpellales) Reveals the First Horizontally Transferred Ubiquitin Gene from a Mosquito Host.</title>
        <authorList>
            <person name="Wang Y."/>
            <person name="White M.M."/>
            <person name="Kvist S."/>
            <person name="Moncalvo J.M."/>
        </authorList>
    </citation>
    <scope>NUCLEOTIDE SEQUENCE [LARGE SCALE GENOMIC DNA]</scope>
    <source>
        <strain evidence="1 2">ALG-7-W6</strain>
    </source>
</reference>